<reference evidence="4" key="1">
    <citation type="submission" date="2017-01" db="EMBL/GenBank/DDBJ databases">
        <authorList>
            <person name="Varghese N."/>
            <person name="Submissions S."/>
        </authorList>
    </citation>
    <scope>NUCLEOTIDE SEQUENCE [LARGE SCALE GENOMIC DNA]</scope>
    <source>
        <strain evidence="4">ATCC 51758</strain>
    </source>
</reference>
<dbReference type="PANTHER" id="PTHR43214:SF43">
    <property type="entry name" value="TWO-COMPONENT RESPONSE REGULATOR"/>
    <property type="match status" value="1"/>
</dbReference>
<protein>
    <submittedName>
        <fullName evidence="3">Transcriptional regulator, LuxR family</fullName>
    </submittedName>
</protein>
<dbReference type="GO" id="GO:0006355">
    <property type="term" value="P:regulation of DNA-templated transcription"/>
    <property type="evidence" value="ECO:0007669"/>
    <property type="project" value="InterPro"/>
</dbReference>
<dbReference type="CDD" id="cd06170">
    <property type="entry name" value="LuxR_C_like"/>
    <property type="match status" value="1"/>
</dbReference>
<gene>
    <name evidence="3" type="ORF">SAMN05421829_111125</name>
</gene>
<dbReference type="PROSITE" id="PS50043">
    <property type="entry name" value="HTH_LUXR_2"/>
    <property type="match status" value="1"/>
</dbReference>
<feature type="domain" description="HTH luxR-type" evidence="2">
    <location>
        <begin position="135"/>
        <end position="200"/>
    </location>
</feature>
<evidence type="ECO:0000256" key="1">
    <source>
        <dbReference type="ARBA" id="ARBA00023125"/>
    </source>
</evidence>
<dbReference type="InterPro" id="IPR016032">
    <property type="entry name" value="Sig_transdc_resp-reg_C-effctor"/>
</dbReference>
<dbReference type="SMART" id="SM00421">
    <property type="entry name" value="HTH_LUXR"/>
    <property type="match status" value="1"/>
</dbReference>
<proteinExistence type="predicted"/>
<dbReference type="PANTHER" id="PTHR43214">
    <property type="entry name" value="TWO-COMPONENT RESPONSE REGULATOR"/>
    <property type="match status" value="1"/>
</dbReference>
<name>A0A1N6Z735_9RHOO</name>
<sequence length="207" mass="22420">MSQNIFLCSETVRPSTRWLDAFPEGVCHERRTLVTAARPGDVIWVESGRGDWLEDLGTLVRSLPGCHLVVVSMTPDGAEAVAVLDRGARAYCHALAVPSVFRDVELVVRHGGLWVGPELMTRVVGAAGRALAPHAEVPQALLSGREAEVVHEVVNGLSNKEIAAKLGITERTVKAHMGAIFEKLGVRDRLQLVLRLSEHGNVPLPVH</sequence>
<evidence type="ECO:0000313" key="4">
    <source>
        <dbReference type="Proteomes" id="UP000186819"/>
    </source>
</evidence>
<dbReference type="STRING" id="34027.SAMN05421829_111125"/>
<dbReference type="RefSeq" id="WP_076603243.1">
    <property type="nucleotide sequence ID" value="NZ_FTMD01000011.1"/>
</dbReference>
<dbReference type="OrthoDB" id="9794397at2"/>
<dbReference type="GO" id="GO:0003677">
    <property type="term" value="F:DNA binding"/>
    <property type="evidence" value="ECO:0007669"/>
    <property type="project" value="UniProtKB-KW"/>
</dbReference>
<dbReference type="Pfam" id="PF00196">
    <property type="entry name" value="GerE"/>
    <property type="match status" value="1"/>
</dbReference>
<evidence type="ECO:0000313" key="3">
    <source>
        <dbReference type="EMBL" id="SIR22581.1"/>
    </source>
</evidence>
<dbReference type="InterPro" id="IPR039420">
    <property type="entry name" value="WalR-like"/>
</dbReference>
<evidence type="ECO:0000259" key="2">
    <source>
        <dbReference type="PROSITE" id="PS50043"/>
    </source>
</evidence>
<dbReference type="PROSITE" id="PS00622">
    <property type="entry name" value="HTH_LUXR_1"/>
    <property type="match status" value="1"/>
</dbReference>
<dbReference type="SUPFAM" id="SSF46894">
    <property type="entry name" value="C-terminal effector domain of the bipartite response regulators"/>
    <property type="match status" value="1"/>
</dbReference>
<dbReference type="Proteomes" id="UP000186819">
    <property type="component" value="Unassembled WGS sequence"/>
</dbReference>
<keyword evidence="4" id="KW-1185">Reference proteome</keyword>
<accession>A0A1N6Z735</accession>
<organism evidence="3 4">
    <name type="scientific">Aromatoleum tolulyticum</name>
    <dbReference type="NCBI Taxonomy" id="34027"/>
    <lineage>
        <taxon>Bacteria</taxon>
        <taxon>Pseudomonadati</taxon>
        <taxon>Pseudomonadota</taxon>
        <taxon>Betaproteobacteria</taxon>
        <taxon>Rhodocyclales</taxon>
        <taxon>Rhodocyclaceae</taxon>
        <taxon>Aromatoleum</taxon>
    </lineage>
</organism>
<dbReference type="AlphaFoldDB" id="A0A1N6Z735"/>
<dbReference type="Gene3D" id="3.40.50.2300">
    <property type="match status" value="1"/>
</dbReference>
<keyword evidence="1" id="KW-0238">DNA-binding</keyword>
<dbReference type="InterPro" id="IPR000792">
    <property type="entry name" value="Tscrpt_reg_LuxR_C"/>
</dbReference>
<dbReference type="PRINTS" id="PR00038">
    <property type="entry name" value="HTHLUXR"/>
</dbReference>
<dbReference type="EMBL" id="FTMD01000011">
    <property type="protein sequence ID" value="SIR22581.1"/>
    <property type="molecule type" value="Genomic_DNA"/>
</dbReference>